<keyword evidence="6" id="KW-1185">Reference proteome</keyword>
<evidence type="ECO:0000313" key="6">
    <source>
        <dbReference type="Proteomes" id="UP000287969"/>
    </source>
</evidence>
<dbReference type="InterPro" id="IPR003439">
    <property type="entry name" value="ABC_transporter-like_ATP-bd"/>
</dbReference>
<dbReference type="InterPro" id="IPR027417">
    <property type="entry name" value="P-loop_NTPase"/>
</dbReference>
<keyword evidence="1" id="KW-0813">Transport</keyword>
<organism evidence="5 6">
    <name type="scientific">Acidilutibacter cellobiosedens</name>
    <dbReference type="NCBI Taxonomy" id="2507161"/>
    <lineage>
        <taxon>Bacteria</taxon>
        <taxon>Bacillati</taxon>
        <taxon>Bacillota</taxon>
        <taxon>Tissierellia</taxon>
        <taxon>Tissierellales</taxon>
        <taxon>Acidilutibacteraceae</taxon>
        <taxon>Acidilutibacter</taxon>
    </lineage>
</organism>
<dbReference type="InterPro" id="IPR050166">
    <property type="entry name" value="ABC_transporter_ATP-bind"/>
</dbReference>
<evidence type="ECO:0000256" key="1">
    <source>
        <dbReference type="ARBA" id="ARBA00022448"/>
    </source>
</evidence>
<reference evidence="6" key="1">
    <citation type="submission" date="2019-01" db="EMBL/GenBank/DDBJ databases">
        <title>Draft genomes of a novel of Sporanaerobacter strains.</title>
        <authorList>
            <person name="Ma S."/>
        </authorList>
    </citation>
    <scope>NUCLEOTIDE SEQUENCE [LARGE SCALE GENOMIC DNA]</scope>
    <source>
        <strain evidence="6">NJN-17</strain>
    </source>
</reference>
<dbReference type="SMART" id="SM00382">
    <property type="entry name" value="AAA"/>
    <property type="match status" value="1"/>
</dbReference>
<feature type="domain" description="ABC transporter" evidence="4">
    <location>
        <begin position="3"/>
        <end position="223"/>
    </location>
</feature>
<dbReference type="RefSeq" id="WP_128753331.1">
    <property type="nucleotide sequence ID" value="NZ_CP035282.1"/>
</dbReference>
<evidence type="ECO:0000256" key="2">
    <source>
        <dbReference type="ARBA" id="ARBA00022741"/>
    </source>
</evidence>
<proteinExistence type="predicted"/>
<dbReference type="OrthoDB" id="9801958at2"/>
<dbReference type="Pfam" id="PF00005">
    <property type="entry name" value="ABC_tran"/>
    <property type="match status" value="1"/>
</dbReference>
<evidence type="ECO:0000313" key="5">
    <source>
        <dbReference type="EMBL" id="QAT63158.1"/>
    </source>
</evidence>
<sequence length="236" mass="27202">MGYEVSNIHKSYGDLKVLDDVSIKFEKNMTTCILGPSGCGKTTLLNIISGMLPADKGKVIGFENENIGFVFQEDRLIPWKSVYDNIDFVIRGKIDKKNRREIINKYLNLVGLEYYKDYYPNSLSGGMKQRISILRAFIYPSEILIMDEPFKSLDINTKEVVTKFFLNLKKSRDKTCIIVTHDIEEAAILGDNITIFTQKPTKVQRIIKNRLSLEDRIKNKEELDKLKKTIEGEFVF</sequence>
<keyword evidence="2" id="KW-0547">Nucleotide-binding</keyword>
<keyword evidence="3 5" id="KW-0067">ATP-binding</keyword>
<protein>
    <submittedName>
        <fullName evidence="5">ABC transporter ATP-binding protein</fullName>
    </submittedName>
</protein>
<evidence type="ECO:0000256" key="3">
    <source>
        <dbReference type="ARBA" id="ARBA00022840"/>
    </source>
</evidence>
<gene>
    <name evidence="5" type="ORF">EQM13_17075</name>
</gene>
<dbReference type="Gene3D" id="3.40.50.300">
    <property type="entry name" value="P-loop containing nucleotide triphosphate hydrolases"/>
    <property type="match status" value="1"/>
</dbReference>
<dbReference type="InterPro" id="IPR017871">
    <property type="entry name" value="ABC_transporter-like_CS"/>
</dbReference>
<dbReference type="SUPFAM" id="SSF52540">
    <property type="entry name" value="P-loop containing nucleoside triphosphate hydrolases"/>
    <property type="match status" value="1"/>
</dbReference>
<dbReference type="AlphaFoldDB" id="A0A410QH21"/>
<dbReference type="GO" id="GO:0016887">
    <property type="term" value="F:ATP hydrolysis activity"/>
    <property type="evidence" value="ECO:0007669"/>
    <property type="project" value="InterPro"/>
</dbReference>
<dbReference type="PANTHER" id="PTHR42788:SF13">
    <property type="entry name" value="ALIPHATIC SULFONATES IMPORT ATP-BINDING PROTEIN SSUB"/>
    <property type="match status" value="1"/>
</dbReference>
<dbReference type="GO" id="GO:0005524">
    <property type="term" value="F:ATP binding"/>
    <property type="evidence" value="ECO:0007669"/>
    <property type="project" value="UniProtKB-KW"/>
</dbReference>
<dbReference type="EMBL" id="CP035282">
    <property type="protein sequence ID" value="QAT63158.1"/>
    <property type="molecule type" value="Genomic_DNA"/>
</dbReference>
<dbReference type="Proteomes" id="UP000287969">
    <property type="component" value="Chromosome"/>
</dbReference>
<accession>A0A410QH21</accession>
<dbReference type="PROSITE" id="PS00211">
    <property type="entry name" value="ABC_TRANSPORTER_1"/>
    <property type="match status" value="1"/>
</dbReference>
<evidence type="ECO:0000259" key="4">
    <source>
        <dbReference type="PROSITE" id="PS50893"/>
    </source>
</evidence>
<dbReference type="KEGG" id="spoa:EQM13_17075"/>
<dbReference type="PANTHER" id="PTHR42788">
    <property type="entry name" value="TAURINE IMPORT ATP-BINDING PROTEIN-RELATED"/>
    <property type="match status" value="1"/>
</dbReference>
<name>A0A410QH21_9FIRM</name>
<dbReference type="InterPro" id="IPR003593">
    <property type="entry name" value="AAA+_ATPase"/>
</dbReference>
<dbReference type="PROSITE" id="PS50893">
    <property type="entry name" value="ABC_TRANSPORTER_2"/>
    <property type="match status" value="1"/>
</dbReference>